<protein>
    <recommendedName>
        <fullName evidence="9">Autophagy-related protein 3</fullName>
    </recommendedName>
    <alternativeName>
        <fullName evidence="9">Autophagy-related protein 3</fullName>
    </alternativeName>
    <alternativeName>
        <fullName evidence="3">Ubiquitin-like-conjugating enzyme ATG3</fullName>
    </alternativeName>
</protein>
<dbReference type="GO" id="GO:0005829">
    <property type="term" value="C:cytosol"/>
    <property type="evidence" value="ECO:0007669"/>
    <property type="project" value="TreeGrafter"/>
</dbReference>
<comment type="similarity">
    <text evidence="2">Belongs to the ATG3 family.</text>
</comment>
<evidence type="ECO:0000313" key="10">
    <source>
        <dbReference type="Proteomes" id="UP000046393"/>
    </source>
</evidence>
<evidence type="ECO:0000256" key="9">
    <source>
        <dbReference type="ARBA" id="ARBA00034553"/>
    </source>
</evidence>
<keyword evidence="4" id="KW-0813">Transport</keyword>
<dbReference type="GO" id="GO:0061723">
    <property type="term" value="P:glycophagy"/>
    <property type="evidence" value="ECO:0007669"/>
    <property type="project" value="TreeGrafter"/>
</dbReference>
<reference evidence="11" key="1">
    <citation type="submission" date="2017-02" db="UniProtKB">
        <authorList>
            <consortium name="WormBaseParasite"/>
        </authorList>
    </citation>
    <scope>IDENTIFICATION</scope>
</reference>
<name>A0A0N5AR04_9BILA</name>
<dbReference type="PANTHER" id="PTHR12866:SF2">
    <property type="entry name" value="UBIQUITIN-LIKE-CONJUGATING ENZYME ATG3"/>
    <property type="match status" value="1"/>
</dbReference>
<dbReference type="Gene3D" id="3.30.1460.50">
    <property type="match status" value="1"/>
</dbReference>
<dbReference type="GO" id="GO:0044804">
    <property type="term" value="P:nucleophagy"/>
    <property type="evidence" value="ECO:0007669"/>
    <property type="project" value="TreeGrafter"/>
</dbReference>
<dbReference type="FunFam" id="3.30.1460.50:FF:000007">
    <property type="entry name" value="Autophagy-related protein 3"/>
    <property type="match status" value="1"/>
</dbReference>
<dbReference type="InterPro" id="IPR007135">
    <property type="entry name" value="Atg3/Atg10"/>
</dbReference>
<dbReference type="GO" id="GO:0000407">
    <property type="term" value="C:phagophore assembly site"/>
    <property type="evidence" value="ECO:0007669"/>
    <property type="project" value="TreeGrafter"/>
</dbReference>
<accession>A0A0N5AR04</accession>
<evidence type="ECO:0000256" key="6">
    <source>
        <dbReference type="ARBA" id="ARBA00022786"/>
    </source>
</evidence>
<keyword evidence="10" id="KW-1185">Reference proteome</keyword>
<keyword evidence="7" id="KW-0653">Protein transport</keyword>
<organism evidence="10 11">
    <name type="scientific">Syphacia muris</name>
    <dbReference type="NCBI Taxonomy" id="451379"/>
    <lineage>
        <taxon>Eukaryota</taxon>
        <taxon>Metazoa</taxon>
        <taxon>Ecdysozoa</taxon>
        <taxon>Nematoda</taxon>
        <taxon>Chromadorea</taxon>
        <taxon>Rhabditida</taxon>
        <taxon>Spirurina</taxon>
        <taxon>Oxyuridomorpha</taxon>
        <taxon>Oxyuroidea</taxon>
        <taxon>Oxyuridae</taxon>
        <taxon>Syphacia</taxon>
    </lineage>
</organism>
<evidence type="ECO:0000256" key="8">
    <source>
        <dbReference type="ARBA" id="ARBA00023006"/>
    </source>
</evidence>
<dbReference type="WBParaSite" id="SMUV_0000713401-mRNA-1">
    <property type="protein sequence ID" value="SMUV_0000713401-mRNA-1"/>
    <property type="gene ID" value="SMUV_0000713401"/>
</dbReference>
<keyword evidence="8" id="KW-0072">Autophagy</keyword>
<evidence type="ECO:0000313" key="11">
    <source>
        <dbReference type="WBParaSite" id="SMUV_0000713401-mRNA-1"/>
    </source>
</evidence>
<dbReference type="GO" id="GO:0015031">
    <property type="term" value="P:protein transport"/>
    <property type="evidence" value="ECO:0007669"/>
    <property type="project" value="UniProtKB-KW"/>
</dbReference>
<comment type="subcellular location">
    <subcellularLocation>
        <location evidence="1">Cytoplasm</location>
    </subcellularLocation>
</comment>
<keyword evidence="5" id="KW-0963">Cytoplasm</keyword>
<proteinExistence type="inferred from homology"/>
<dbReference type="AlphaFoldDB" id="A0A0N5AR04"/>
<dbReference type="Proteomes" id="UP000046393">
    <property type="component" value="Unplaced"/>
</dbReference>
<sequence>MESLVNTVKGAALSVGEALTPILKDSKFKETGVLTPEEFVAAGNYLVYHCPTWSWARAADSSKTRSYLPEDKQFLVTRNVPCYRRCIEMDYDPAQEKVLSTEEVFEGDCNSEFDDWVDTHHYVSDKSNEIRDIEEDLSNNGNSAQASDEDQEPVDMDEYIACGAFEVDDPNRFVSVKTSKNKESEDSVLKTRTYNLHITYDKYYQVPRFWLSGYNEAKVPLTTEEMNEDFSQDHARKTITIENHPHLYNTVMATIHPCRHAEVMKRLMEQIAENGKELTVEHYLLIFLKFVQAVIPTIEYDYTRGVQL</sequence>
<evidence type="ECO:0000256" key="3">
    <source>
        <dbReference type="ARBA" id="ARBA00017573"/>
    </source>
</evidence>
<dbReference type="GO" id="GO:0000422">
    <property type="term" value="P:autophagy of mitochondrion"/>
    <property type="evidence" value="ECO:0007669"/>
    <property type="project" value="TreeGrafter"/>
</dbReference>
<evidence type="ECO:0000256" key="2">
    <source>
        <dbReference type="ARBA" id="ARBA00007683"/>
    </source>
</evidence>
<dbReference type="PANTHER" id="PTHR12866">
    <property type="entry name" value="UBIQUITIN-LIKE-CONJUGATING ENZYME ATG3"/>
    <property type="match status" value="1"/>
</dbReference>
<keyword evidence="6" id="KW-0833">Ubl conjugation pathway</keyword>
<evidence type="ECO:0000256" key="7">
    <source>
        <dbReference type="ARBA" id="ARBA00022927"/>
    </source>
</evidence>
<evidence type="ECO:0000256" key="5">
    <source>
        <dbReference type="ARBA" id="ARBA00022490"/>
    </source>
</evidence>
<dbReference type="Pfam" id="PF03987">
    <property type="entry name" value="Autophagy_act_C"/>
    <property type="match status" value="1"/>
</dbReference>
<dbReference type="GO" id="GO:0000045">
    <property type="term" value="P:autophagosome assembly"/>
    <property type="evidence" value="ECO:0007669"/>
    <property type="project" value="TreeGrafter"/>
</dbReference>
<evidence type="ECO:0000256" key="4">
    <source>
        <dbReference type="ARBA" id="ARBA00022448"/>
    </source>
</evidence>
<evidence type="ECO:0000256" key="1">
    <source>
        <dbReference type="ARBA" id="ARBA00004496"/>
    </source>
</evidence>
<dbReference type="GO" id="GO:0019776">
    <property type="term" value="F:Atg8-family ligase activity"/>
    <property type="evidence" value="ECO:0007669"/>
    <property type="project" value="TreeGrafter"/>
</dbReference>
<dbReference type="STRING" id="451379.A0A0N5AR04"/>